<comment type="similarity">
    <text evidence="1 7">Belongs to the SbcD family.</text>
</comment>
<feature type="domain" description="Nuclease SbcCD subunit D C-terminal" evidence="9">
    <location>
        <begin position="294"/>
        <end position="398"/>
    </location>
</feature>
<organism evidence="10 11">
    <name type="scientific">Massilia atriviolacea</name>
    <dbReference type="NCBI Taxonomy" id="2495579"/>
    <lineage>
        <taxon>Bacteria</taxon>
        <taxon>Pseudomonadati</taxon>
        <taxon>Pseudomonadota</taxon>
        <taxon>Betaproteobacteria</taxon>
        <taxon>Burkholderiales</taxon>
        <taxon>Oxalobacteraceae</taxon>
        <taxon>Telluria group</taxon>
        <taxon>Massilia</taxon>
    </lineage>
</organism>
<keyword evidence="4 7" id="KW-0540">Nuclease</keyword>
<dbReference type="InterPro" id="IPR029052">
    <property type="entry name" value="Metallo-depent_PP-like"/>
</dbReference>
<dbReference type="EMBL" id="RXLQ01000008">
    <property type="protein sequence ID" value="RSZ58013.1"/>
    <property type="molecule type" value="Genomic_DNA"/>
</dbReference>
<comment type="function">
    <text evidence="7">SbcCD cleaves DNA hairpin structures. These structures can inhibit DNA replication and are intermediates in certain DNA recombination reactions. The complex acts as a 3'-&gt;5' double strand exonuclease that can open hairpins. It also has a 5' single-strand endonuclease activity.</text>
</comment>
<reference evidence="10 11" key="1">
    <citation type="submission" date="2018-12" db="EMBL/GenBank/DDBJ databases">
        <authorList>
            <person name="Yang E."/>
        </authorList>
    </citation>
    <scope>NUCLEOTIDE SEQUENCE [LARGE SCALE GENOMIC DNA]</scope>
    <source>
        <strain evidence="10 11">SOD</strain>
    </source>
</reference>
<comment type="subunit">
    <text evidence="2 7">Heterodimer of SbcC and SbcD.</text>
</comment>
<dbReference type="Pfam" id="PF12320">
    <property type="entry name" value="SbcD_C"/>
    <property type="match status" value="1"/>
</dbReference>
<dbReference type="RefSeq" id="WP_126075218.1">
    <property type="nucleotide sequence ID" value="NZ_CP051166.1"/>
</dbReference>
<feature type="domain" description="Calcineurin-like phosphoesterase" evidence="8">
    <location>
        <begin position="1"/>
        <end position="104"/>
    </location>
</feature>
<dbReference type="CDD" id="cd00840">
    <property type="entry name" value="MPP_Mre11_N"/>
    <property type="match status" value="1"/>
</dbReference>
<dbReference type="PANTHER" id="PTHR30337">
    <property type="entry name" value="COMPONENT OF ATP-DEPENDENT DSDNA EXONUCLEASE"/>
    <property type="match status" value="1"/>
</dbReference>
<dbReference type="SUPFAM" id="SSF56300">
    <property type="entry name" value="Metallo-dependent phosphatases"/>
    <property type="match status" value="1"/>
</dbReference>
<keyword evidence="11" id="KW-1185">Reference proteome</keyword>
<dbReference type="InterPro" id="IPR004593">
    <property type="entry name" value="SbcD"/>
</dbReference>
<dbReference type="GO" id="GO:0004519">
    <property type="term" value="F:endonuclease activity"/>
    <property type="evidence" value="ECO:0007669"/>
    <property type="project" value="UniProtKB-KW"/>
</dbReference>
<keyword evidence="7" id="KW-0255">Endonuclease</keyword>
<accession>A0A430HKH9</accession>
<dbReference type="PANTHER" id="PTHR30337:SF0">
    <property type="entry name" value="NUCLEASE SBCCD SUBUNIT D"/>
    <property type="match status" value="1"/>
</dbReference>
<dbReference type="InterPro" id="IPR004843">
    <property type="entry name" value="Calcineurin-like_PHP"/>
</dbReference>
<keyword evidence="7" id="KW-0235">DNA replication</keyword>
<evidence type="ECO:0000256" key="3">
    <source>
        <dbReference type="ARBA" id="ARBA00013365"/>
    </source>
</evidence>
<dbReference type="NCBIfam" id="TIGR00619">
    <property type="entry name" value="sbcd"/>
    <property type="match status" value="1"/>
</dbReference>
<evidence type="ECO:0000313" key="10">
    <source>
        <dbReference type="EMBL" id="RSZ58013.1"/>
    </source>
</evidence>
<dbReference type="InterPro" id="IPR041796">
    <property type="entry name" value="Mre11_N"/>
</dbReference>
<evidence type="ECO:0000256" key="7">
    <source>
        <dbReference type="RuleBase" id="RU363069"/>
    </source>
</evidence>
<dbReference type="InterPro" id="IPR050535">
    <property type="entry name" value="DNA_Repair-Maintenance_Comp"/>
</dbReference>
<name>A0A430HKH9_9BURK</name>
<evidence type="ECO:0000259" key="8">
    <source>
        <dbReference type="Pfam" id="PF00149"/>
    </source>
</evidence>
<comment type="caution">
    <text evidence="10">The sequence shown here is derived from an EMBL/GenBank/DDBJ whole genome shotgun (WGS) entry which is preliminary data.</text>
</comment>
<dbReference type="OrthoDB" id="9773856at2"/>
<dbReference type="Proteomes" id="UP000278085">
    <property type="component" value="Unassembled WGS sequence"/>
</dbReference>
<keyword evidence="7" id="KW-0233">DNA recombination</keyword>
<dbReference type="GO" id="GO:0008408">
    <property type="term" value="F:3'-5' exonuclease activity"/>
    <property type="evidence" value="ECO:0007669"/>
    <property type="project" value="InterPro"/>
</dbReference>
<keyword evidence="6 7" id="KW-0269">Exonuclease</keyword>
<proteinExistence type="inferred from homology"/>
<evidence type="ECO:0000256" key="5">
    <source>
        <dbReference type="ARBA" id="ARBA00022801"/>
    </source>
</evidence>
<evidence type="ECO:0000256" key="4">
    <source>
        <dbReference type="ARBA" id="ARBA00022722"/>
    </source>
</evidence>
<evidence type="ECO:0000313" key="11">
    <source>
        <dbReference type="Proteomes" id="UP000278085"/>
    </source>
</evidence>
<dbReference type="AlphaFoldDB" id="A0A430HKH9"/>
<protein>
    <recommendedName>
        <fullName evidence="3 7">Nuclease SbcCD subunit D</fullName>
    </recommendedName>
</protein>
<dbReference type="GO" id="GO:0006260">
    <property type="term" value="P:DNA replication"/>
    <property type="evidence" value="ECO:0007669"/>
    <property type="project" value="UniProtKB-KW"/>
</dbReference>
<dbReference type="InterPro" id="IPR026843">
    <property type="entry name" value="SbcD_C"/>
</dbReference>
<evidence type="ECO:0000256" key="6">
    <source>
        <dbReference type="ARBA" id="ARBA00022839"/>
    </source>
</evidence>
<gene>
    <name evidence="7 10" type="primary">sbcD</name>
    <name evidence="10" type="ORF">EJB06_17055</name>
</gene>
<sequence>MRLLHTSDWHLGQTLHNHDRTYEHQCFLDWLLDTIVLERPDALLVAGDVFDTANPSAASQKQLYRFLQQARGRAPQLDIVIIAGNHDSPGRLEAPAPLLDAYGTTVVGHVARRRDGEIDLERLIVPLHDASGAVAAWCIAIPFLRPGDVPRLPASAPLADGAQAPPPPDPYLNGIALLYRQVFELAQARCRNGQVVVAMGHCHMVDGQASLDSERRIVIGGTEALPAAIFDPAIAYAALGHLHLAQRVGQKQQVRYSGSPLPLSFSEVAYRHQILRIDLAGGAAEVEALLVPRAVDLLRVPPQPAPLEEALAALAALELEDLPLPAQPFLEVRVLLDAPEPGLRGRVEAAIAGKPVRLAKIEPTRRHNDAGEAGTALSLEQLAQIQPDDIFRRLYRQRFGDEAPPDQLSAFAELMLPGAHGDGV</sequence>
<dbReference type="Pfam" id="PF00149">
    <property type="entry name" value="Metallophos"/>
    <property type="match status" value="1"/>
</dbReference>
<dbReference type="GO" id="GO:0006310">
    <property type="term" value="P:DNA recombination"/>
    <property type="evidence" value="ECO:0007669"/>
    <property type="project" value="UniProtKB-KW"/>
</dbReference>
<evidence type="ECO:0000256" key="2">
    <source>
        <dbReference type="ARBA" id="ARBA00011322"/>
    </source>
</evidence>
<evidence type="ECO:0000259" key="9">
    <source>
        <dbReference type="Pfam" id="PF12320"/>
    </source>
</evidence>
<evidence type="ECO:0000256" key="1">
    <source>
        <dbReference type="ARBA" id="ARBA00010555"/>
    </source>
</evidence>
<keyword evidence="5 7" id="KW-0378">Hydrolase</keyword>
<dbReference type="Gene3D" id="3.60.21.10">
    <property type="match status" value="1"/>
</dbReference>